<organism evidence="1 2">
    <name type="scientific">Hypoxylon rubiginosum</name>
    <dbReference type="NCBI Taxonomy" id="110542"/>
    <lineage>
        <taxon>Eukaryota</taxon>
        <taxon>Fungi</taxon>
        <taxon>Dikarya</taxon>
        <taxon>Ascomycota</taxon>
        <taxon>Pezizomycotina</taxon>
        <taxon>Sordariomycetes</taxon>
        <taxon>Xylariomycetidae</taxon>
        <taxon>Xylariales</taxon>
        <taxon>Hypoxylaceae</taxon>
        <taxon>Hypoxylon</taxon>
    </lineage>
</organism>
<dbReference type="Proteomes" id="UP001497680">
    <property type="component" value="Unassembled WGS sequence"/>
</dbReference>
<evidence type="ECO:0000313" key="1">
    <source>
        <dbReference type="EMBL" id="KAI6090991.1"/>
    </source>
</evidence>
<evidence type="ECO:0000313" key="2">
    <source>
        <dbReference type="Proteomes" id="UP001497680"/>
    </source>
</evidence>
<sequence length="1792" mass="198761">MEGWQPDLTEFPNTIERRRQSATTAEPTIEPTIEPMAEHATTGVKPVSNDTSADPDTCRICRGEGTADEPLFYPCKCSGSIKYVHQDCLMEWLSHSQKKHCELCKTPFRFTKLYSPDMPKRLPFYIFVTHMAKYLFRNVLVWLRALLVVSVWLGWLPYLMRSVWSFLFWISDEGLGPSPTPAFDGWDGKKSSLTITGTTTCAATPLLAATTTAASIGDVVERLPVSVLLKAISKPLNAAPPYWLTKLLGYTTVAEKSVPGARELLNATHVDQIVLSQTPGRPSSLLSDVSLLKSFTRHPAINRTIIAVLEGQIITLLVIVCFILIILVRDYVVQQQPEINMRAAFAAAENEAGPLVGPVNNGAPRDRAPVHNEDADSDDDSVAAHNGGPVGNGDVQDDTGELARARDVIGLQNPHQRPIADFRRRATRRDTEPRPENGQEDHGYNESLLRVGNAVEHIDGSRVHEREDLVRRALSSNVDRSIEGTVREYSRIYREAGGDREKILQIIRDEGLEDRMQYWIRVTAAKADGESSLLDLGSGVANAAPTPYERRSSQSPARPGSSKADRTSSDTSSWTWADTDDVGDAVSEGSKDKGKGKAVDVPANENVTWATWGGEFGDAAHPHSSDDDRDEYDKYAQSSLLPASTRPRSISDGPQAPKPISILANNNWSFSDLPPDVPDVSRGGASELTSSGYVAPVFGPRSSLPGMSSPDRLDAEDIILAQLLAQREQALGPPASDTASITEDRADNENDPHSLADDGTGEDADADAVVVEHVHDIQPAGNAARPAGGLMERVTDFMWRDVEAGPADDIEPEEAVDIFGDNQNAPFFDNDRDVDREEVEMAPDVVEAAVAAGLDPEAVEDAEDFEGIMELIGMRGPVAGLFQNAIFCAFLVSISIFLCVFVPYNVGRVAVWIIANPARLLRIVFSASKFVQDGVLLVVGYTSAFTFNLVEAFRLLFRVEYGKELMHTLRTDAKQVASGAFDRILTSFMSEMPLISVSEVRNFSAISHEALIMVKNDIRFAVVSTGRVILFVFGGDYLSKFATVKGFISVVAPAMFQILKSIPSIATQPGSWVLNLNLSEASSSANPGLAYWDANDRTWAILAGYASLCVIAGLYLARGTPFSAGQTAQEWEASIIDGLNQASGVMKVILIISIEMLIFPLYCGLLLDFALLPLFEGTSVKSRLLFTYNYPLTSIFVHWFVGTGYMFHFALFVSMCRKIMRKGVLYFIRDPDDPEFHPVRDVLERNVTTQLRKILFSAFVYGALVVICLGGVVWGLSLALPNVLPIHYSSNEPVLEFPIDLLFYNFLMPLAVKFFKPSDGLHAMYTWWFRKCARTLRLTWFLFGERRIDEEGTLALPRDSPYRNFPWWYRIFLEVNSDNEVAPKTWQDTFKGGMAKPATKVPPEQMSLFNASKASLVESEQLIPNGRFVRSPASDQVKIPKGQSVFLNVSEQNVRSDDKPDQPETDLYSGAHYQFVYIPPWFRARIFLFILFIWIFAAVTGVGITIVPLVFGRRMFKLLIPSHIRTNDIYAFSIGIYILGSLGYFAFHLTPVLSKMRAWAATVRDSVLDRHATQRALHLGTRACRLVYTYVTLLIVFPLLITLLVELYLLMPLHTYMYPAGGDTTVRLDGLREGHTIRVIQAWTLGILYLKLGSRALTLYGGRPAQAVRAILRRGWLEPDVGILTRAFVIPGVVASILMILMPPAVAWVFLQHAFDANTEVPHEMRVLAFRLAYPLTALFWAGLFMTRNMLRVFEGWQIRIRDEAYLMGERLHNFGGGTASKVSNWRGSARL</sequence>
<protein>
    <submittedName>
        <fullName evidence="1">Uncharacterized protein</fullName>
    </submittedName>
</protein>
<keyword evidence="2" id="KW-1185">Reference proteome</keyword>
<dbReference type="EMBL" id="MU394288">
    <property type="protein sequence ID" value="KAI6090991.1"/>
    <property type="molecule type" value="Genomic_DNA"/>
</dbReference>
<accession>A0ACC0DDZ0</accession>
<comment type="caution">
    <text evidence="1">The sequence shown here is derived from an EMBL/GenBank/DDBJ whole genome shotgun (WGS) entry which is preliminary data.</text>
</comment>
<reference evidence="1 2" key="1">
    <citation type="journal article" date="2022" name="New Phytol.">
        <title>Ecological generalism drives hyperdiversity of secondary metabolite gene clusters in xylarialean endophytes.</title>
        <authorList>
            <person name="Franco M.E.E."/>
            <person name="Wisecaver J.H."/>
            <person name="Arnold A.E."/>
            <person name="Ju Y.M."/>
            <person name="Slot J.C."/>
            <person name="Ahrendt S."/>
            <person name="Moore L.P."/>
            <person name="Eastman K.E."/>
            <person name="Scott K."/>
            <person name="Konkel Z."/>
            <person name="Mondo S.J."/>
            <person name="Kuo A."/>
            <person name="Hayes R.D."/>
            <person name="Haridas S."/>
            <person name="Andreopoulos B."/>
            <person name="Riley R."/>
            <person name="LaButti K."/>
            <person name="Pangilinan J."/>
            <person name="Lipzen A."/>
            <person name="Amirebrahimi M."/>
            <person name="Yan J."/>
            <person name="Adam C."/>
            <person name="Keymanesh K."/>
            <person name="Ng V."/>
            <person name="Louie K."/>
            <person name="Northen T."/>
            <person name="Drula E."/>
            <person name="Henrissat B."/>
            <person name="Hsieh H.M."/>
            <person name="Youens-Clark K."/>
            <person name="Lutzoni F."/>
            <person name="Miadlikowska J."/>
            <person name="Eastwood D.C."/>
            <person name="Hamelin R.C."/>
            <person name="Grigoriev I.V."/>
            <person name="U'Ren J.M."/>
        </authorList>
    </citation>
    <scope>NUCLEOTIDE SEQUENCE [LARGE SCALE GENOMIC DNA]</scope>
    <source>
        <strain evidence="1 2">ER1909</strain>
    </source>
</reference>
<name>A0ACC0DDZ0_9PEZI</name>
<gene>
    <name evidence="1" type="ORF">F4821DRAFT_227203</name>
</gene>
<proteinExistence type="predicted"/>